<reference evidence="5 6" key="1">
    <citation type="submission" date="2020-08" db="EMBL/GenBank/DDBJ databases">
        <title>Genome public.</title>
        <authorList>
            <person name="Liu C."/>
            <person name="Sun Q."/>
        </authorList>
    </citation>
    <scope>NUCLEOTIDE SEQUENCE [LARGE SCALE GENOMIC DNA]</scope>
    <source>
        <strain evidence="5 6">NSJ-79</strain>
    </source>
</reference>
<feature type="domain" description="Peptidase M20 dimerisation" evidence="4">
    <location>
        <begin position="204"/>
        <end position="364"/>
    </location>
</feature>
<dbReference type="Pfam" id="PF01546">
    <property type="entry name" value="Peptidase_M20"/>
    <property type="match status" value="1"/>
</dbReference>
<dbReference type="PANTHER" id="PTHR43270:SF12">
    <property type="entry name" value="SUCCINYL-DIAMINOPIMELATE DESUCCINYLASE"/>
    <property type="match status" value="1"/>
</dbReference>
<dbReference type="NCBIfam" id="NF006053">
    <property type="entry name" value="PRK08201.1"/>
    <property type="match status" value="1"/>
</dbReference>
<dbReference type="InterPro" id="IPR002933">
    <property type="entry name" value="Peptidase_M20"/>
</dbReference>
<name>A0ABR7DQK9_9BACT</name>
<evidence type="ECO:0000259" key="4">
    <source>
        <dbReference type="Pfam" id="PF07687"/>
    </source>
</evidence>
<keyword evidence="2" id="KW-0479">Metal-binding</keyword>
<dbReference type="RefSeq" id="WP_186930418.1">
    <property type="nucleotide sequence ID" value="NZ_JACOOJ010000023.1"/>
</dbReference>
<keyword evidence="6" id="KW-1185">Reference proteome</keyword>
<dbReference type="Pfam" id="PF07687">
    <property type="entry name" value="M20_dimer"/>
    <property type="match status" value="1"/>
</dbReference>
<organism evidence="5 6">
    <name type="scientific">Parabacteroides hominis</name>
    <dbReference type="NCBI Taxonomy" id="2763057"/>
    <lineage>
        <taxon>Bacteria</taxon>
        <taxon>Pseudomonadati</taxon>
        <taxon>Bacteroidota</taxon>
        <taxon>Bacteroidia</taxon>
        <taxon>Bacteroidales</taxon>
        <taxon>Tannerellaceae</taxon>
        <taxon>Parabacteroides</taxon>
    </lineage>
</organism>
<evidence type="ECO:0000313" key="5">
    <source>
        <dbReference type="EMBL" id="MBC5633716.1"/>
    </source>
</evidence>
<dbReference type="Gene3D" id="3.30.70.360">
    <property type="match status" value="1"/>
</dbReference>
<dbReference type="Proteomes" id="UP000651475">
    <property type="component" value="Unassembled WGS sequence"/>
</dbReference>
<dbReference type="NCBIfam" id="NF006579">
    <property type="entry name" value="PRK09104.1"/>
    <property type="match status" value="1"/>
</dbReference>
<dbReference type="SUPFAM" id="SSF53187">
    <property type="entry name" value="Zn-dependent exopeptidases"/>
    <property type="match status" value="1"/>
</dbReference>
<evidence type="ECO:0000256" key="1">
    <source>
        <dbReference type="ARBA" id="ARBA00022670"/>
    </source>
</evidence>
<dbReference type="EMBL" id="JACOOJ010000023">
    <property type="protein sequence ID" value="MBC5633716.1"/>
    <property type="molecule type" value="Genomic_DNA"/>
</dbReference>
<keyword evidence="1" id="KW-0645">Protease</keyword>
<protein>
    <submittedName>
        <fullName evidence="5">Dipeptidase</fullName>
    </submittedName>
</protein>
<dbReference type="InterPro" id="IPR011650">
    <property type="entry name" value="Peptidase_M20_dimer"/>
</dbReference>
<dbReference type="Gene3D" id="3.40.630.10">
    <property type="entry name" value="Zn peptidases"/>
    <property type="match status" value="1"/>
</dbReference>
<accession>A0ABR7DQK9</accession>
<comment type="caution">
    <text evidence="5">The sequence shown here is derived from an EMBL/GenBank/DDBJ whole genome shotgun (WGS) entry which is preliminary data.</text>
</comment>
<dbReference type="PANTHER" id="PTHR43270">
    <property type="entry name" value="BETA-ALA-HIS DIPEPTIDASE"/>
    <property type="match status" value="1"/>
</dbReference>
<dbReference type="CDD" id="cd05680">
    <property type="entry name" value="M20_dipept_like"/>
    <property type="match status" value="1"/>
</dbReference>
<keyword evidence="3" id="KW-0378">Hydrolase</keyword>
<sequence>MTSVKKYIESNKDRFIEELFSLIRIPSISAKYEHKPDMEACAKRWTELLLAAGADKAVVMQTEGNPVVYGEKMMGTDGVETHGSASLRDVPTVLVYSHYDVMPAEPLDLWKSRPFEPEIRDGRIWARGADDDKGQAMMQVKGFETALNLDLLKCNVKFIFEGEEEIGSPSLEAFCRTHKELLKADVILVSDTSMVSAETPSLTTGLRGLAYWEVEVTGPNRDLHSGHFGGAVANPINVLCKLMADITDADGRITIPGFYDDVEEVSPAEREMIAQIPFDEAKYKAAIGVDELFGEKGYSTLERNSCRPSFDICGIWGGYTEEGSKTVLPSKAYAKVSCRLVPHQDHEKISKLFEAYITRVAPAYVKVKVTPKHGGQGYVCPIDLPAYKAAEDAVAVAFGKRPLAVRRGGSIPIISTFEQVLGIKTVLMGFGLEQNAIHSPNESCTLDFFYKGIESVAEFYKRFN</sequence>
<proteinExistence type="predicted"/>
<gene>
    <name evidence="5" type="ORF">H8S65_13195</name>
</gene>
<evidence type="ECO:0000256" key="3">
    <source>
        <dbReference type="ARBA" id="ARBA00022801"/>
    </source>
</evidence>
<evidence type="ECO:0000256" key="2">
    <source>
        <dbReference type="ARBA" id="ARBA00022723"/>
    </source>
</evidence>
<dbReference type="InterPro" id="IPR051458">
    <property type="entry name" value="Cyt/Met_Dipeptidase"/>
</dbReference>
<dbReference type="NCBIfam" id="NF005914">
    <property type="entry name" value="PRK07907.1"/>
    <property type="match status" value="1"/>
</dbReference>
<evidence type="ECO:0000313" key="6">
    <source>
        <dbReference type="Proteomes" id="UP000651475"/>
    </source>
</evidence>